<comment type="caution">
    <text evidence="1">The sequence shown here is derived from an EMBL/GenBank/DDBJ whole genome shotgun (WGS) entry which is preliminary data.</text>
</comment>
<dbReference type="AlphaFoldDB" id="A0A0F9ELU0"/>
<gene>
    <name evidence="1" type="ORF">LCGC14_2136980</name>
</gene>
<reference evidence="1" key="1">
    <citation type="journal article" date="2015" name="Nature">
        <title>Complex archaea that bridge the gap between prokaryotes and eukaryotes.</title>
        <authorList>
            <person name="Spang A."/>
            <person name="Saw J.H."/>
            <person name="Jorgensen S.L."/>
            <person name="Zaremba-Niedzwiedzka K."/>
            <person name="Martijn J."/>
            <person name="Lind A.E."/>
            <person name="van Eijk R."/>
            <person name="Schleper C."/>
            <person name="Guy L."/>
            <person name="Ettema T.J."/>
        </authorList>
    </citation>
    <scope>NUCLEOTIDE SEQUENCE</scope>
</reference>
<accession>A0A0F9ELU0</accession>
<evidence type="ECO:0000313" key="1">
    <source>
        <dbReference type="EMBL" id="KKL67236.1"/>
    </source>
</evidence>
<sequence>MSSGKGLAITALLVGISALALGAYSAFIVPGQIGDASNFGIQQTWFSHDPDVYVTNPSLTNITIDSLTIDFFVDSGESVYMLFNAQVSLFAIPPASVVVNFVLDGLGLGNPDYPYAIFNSMGDAQTGTITLQVATNKISPGHHNITISIFGTSIVHQIFESTLLVQTYNP</sequence>
<protein>
    <submittedName>
        <fullName evidence="1">Uncharacterized protein</fullName>
    </submittedName>
</protein>
<name>A0A0F9ELU0_9ZZZZ</name>
<proteinExistence type="predicted"/>
<organism evidence="1">
    <name type="scientific">marine sediment metagenome</name>
    <dbReference type="NCBI Taxonomy" id="412755"/>
    <lineage>
        <taxon>unclassified sequences</taxon>
        <taxon>metagenomes</taxon>
        <taxon>ecological metagenomes</taxon>
    </lineage>
</organism>
<dbReference type="EMBL" id="LAZR01026932">
    <property type="protein sequence ID" value="KKL67236.1"/>
    <property type="molecule type" value="Genomic_DNA"/>
</dbReference>